<reference evidence="2 3" key="1">
    <citation type="journal article" date="2015" name="Plant Cell">
        <title>Oil accumulation by the oleaginous diatom Fistulifera solaris as revealed by the genome and transcriptome.</title>
        <authorList>
            <person name="Tanaka T."/>
            <person name="Maeda Y."/>
            <person name="Veluchamy A."/>
            <person name="Tanaka M."/>
            <person name="Abida H."/>
            <person name="Marechal E."/>
            <person name="Bowler C."/>
            <person name="Muto M."/>
            <person name="Sunaga Y."/>
            <person name="Tanaka M."/>
            <person name="Yoshino T."/>
            <person name="Taniguchi T."/>
            <person name="Fukuda Y."/>
            <person name="Nemoto M."/>
            <person name="Matsumoto M."/>
            <person name="Wong P.S."/>
            <person name="Aburatani S."/>
            <person name="Fujibuchi W."/>
        </authorList>
    </citation>
    <scope>NUCLEOTIDE SEQUENCE [LARGE SCALE GENOMIC DNA]</scope>
    <source>
        <strain evidence="2 3">JPCC DA0580</strain>
    </source>
</reference>
<gene>
    <name evidence="2" type="ORF">FisN_8Hu059</name>
</gene>
<evidence type="ECO:0000313" key="3">
    <source>
        <dbReference type="Proteomes" id="UP000198406"/>
    </source>
</evidence>
<sequence length="504" mass="57040">MILSLHPPIERGPSVELLLLMEKRCSMNHRREATRPQEPGLVLSPPPHVSASFTRGAPSQSRSRAFTQSSFPLFPHQRIQDQLPAVVSDDDGVRSGTSLTKPSQPNASKLSYDSACNRERELSCVSFASREPENSSFLKYLSSIHFRPRNSQPKLSLQRGADVSVENNYLLRDRPVNKAVRKTTEDVTLLSFFENGEDDDSVRDYYADDGDNFQSLLHPTSVGRKSNHHFKKWLGKYSESISCILPNFSSVSPSSSPSNTPEHRSLEEYQPHFRDDEDEIEVTFYPEPSEKTLNDYTVLLQDPAYLHAQQAGFLWQSLVGQHVRFPYHWWKGLRGPPMSLEGNVSNPWYHVGSCAVRSHKALQRIVKNRAAPGRLLLHVLVRDALSGDIICDLAVGCYHPNARGVRLTLKPDPSKETTRHVWMAFRNRTRWSVAVIEQWIQSEVRCRSPIGKGPITNGNILVVYGEKPPLETLLLSENSLSELHGRANKHYPLPLMLCESFVFN</sequence>
<dbReference type="InParanoid" id="A0A1Z5JJD3"/>
<feature type="compositionally biased region" description="Polar residues" evidence="1">
    <location>
        <begin position="51"/>
        <end position="60"/>
    </location>
</feature>
<evidence type="ECO:0000313" key="2">
    <source>
        <dbReference type="EMBL" id="GAX14104.1"/>
    </source>
</evidence>
<dbReference type="Proteomes" id="UP000198406">
    <property type="component" value="Unassembled WGS sequence"/>
</dbReference>
<dbReference type="OrthoDB" id="48108at2759"/>
<name>A0A1Z5JJD3_FISSO</name>
<comment type="caution">
    <text evidence="2">The sequence shown here is derived from an EMBL/GenBank/DDBJ whole genome shotgun (WGS) entry which is preliminary data.</text>
</comment>
<keyword evidence="3" id="KW-1185">Reference proteome</keyword>
<organism evidence="2 3">
    <name type="scientific">Fistulifera solaris</name>
    <name type="common">Oleaginous diatom</name>
    <dbReference type="NCBI Taxonomy" id="1519565"/>
    <lineage>
        <taxon>Eukaryota</taxon>
        <taxon>Sar</taxon>
        <taxon>Stramenopiles</taxon>
        <taxon>Ochrophyta</taxon>
        <taxon>Bacillariophyta</taxon>
        <taxon>Bacillariophyceae</taxon>
        <taxon>Bacillariophycidae</taxon>
        <taxon>Naviculales</taxon>
        <taxon>Naviculaceae</taxon>
        <taxon>Fistulifera</taxon>
    </lineage>
</organism>
<feature type="region of interest" description="Disordered" evidence="1">
    <location>
        <begin position="88"/>
        <end position="112"/>
    </location>
</feature>
<proteinExistence type="predicted"/>
<feature type="region of interest" description="Disordered" evidence="1">
    <location>
        <begin position="30"/>
        <end position="60"/>
    </location>
</feature>
<feature type="compositionally biased region" description="Polar residues" evidence="1">
    <location>
        <begin position="95"/>
        <end position="111"/>
    </location>
</feature>
<accession>A0A1Z5JJD3</accession>
<protein>
    <submittedName>
        <fullName evidence="2">Uncharacterized protein</fullName>
    </submittedName>
</protein>
<dbReference type="AlphaFoldDB" id="A0A1Z5JJD3"/>
<dbReference type="EMBL" id="BDSP01000075">
    <property type="protein sequence ID" value="GAX14104.1"/>
    <property type="molecule type" value="Genomic_DNA"/>
</dbReference>
<evidence type="ECO:0000256" key="1">
    <source>
        <dbReference type="SAM" id="MobiDB-lite"/>
    </source>
</evidence>